<name>A0A4Z0Y6F2_9FIRM</name>
<evidence type="ECO:0000313" key="2">
    <source>
        <dbReference type="Proteomes" id="UP000297714"/>
    </source>
</evidence>
<organism evidence="1 2">
    <name type="scientific">Caproiciproducens galactitolivorans</name>
    <dbReference type="NCBI Taxonomy" id="642589"/>
    <lineage>
        <taxon>Bacteria</taxon>
        <taxon>Bacillati</taxon>
        <taxon>Bacillota</taxon>
        <taxon>Clostridia</taxon>
        <taxon>Eubacteriales</taxon>
        <taxon>Acutalibacteraceae</taxon>
        <taxon>Caproiciproducens</taxon>
    </lineage>
</organism>
<protein>
    <submittedName>
        <fullName evidence="1">Uncharacterized protein</fullName>
    </submittedName>
</protein>
<reference evidence="1 2" key="1">
    <citation type="submission" date="2019-04" db="EMBL/GenBank/DDBJ databases">
        <authorList>
            <person name="Poehlein A."/>
            <person name="Bengelsdorf F.R."/>
            <person name="Duerre P."/>
            <person name="Daniel R."/>
        </authorList>
    </citation>
    <scope>NUCLEOTIDE SEQUENCE [LARGE SCALE GENOMIC DNA]</scope>
    <source>
        <strain evidence="1 2">BS-1</strain>
    </source>
</reference>
<dbReference type="RefSeq" id="WP_207669582.1">
    <property type="nucleotide sequence ID" value="NZ_SRMQ01000016.1"/>
</dbReference>
<keyword evidence="2" id="KW-1185">Reference proteome</keyword>
<dbReference type="EMBL" id="SRMQ01000016">
    <property type="protein sequence ID" value="TGJ75478.1"/>
    <property type="molecule type" value="Genomic_DNA"/>
</dbReference>
<gene>
    <name evidence="1" type="ORF">CAGA_23570</name>
</gene>
<evidence type="ECO:0000313" key="1">
    <source>
        <dbReference type="EMBL" id="TGJ75478.1"/>
    </source>
</evidence>
<comment type="caution">
    <text evidence="1">The sequence shown here is derived from an EMBL/GenBank/DDBJ whole genome shotgun (WGS) entry which is preliminary data.</text>
</comment>
<dbReference type="Proteomes" id="UP000297714">
    <property type="component" value="Unassembled WGS sequence"/>
</dbReference>
<accession>A0A4Z0Y6F2</accession>
<sequence length="108" mass="11835">MINEIKQIVDGYLNNRKLACLMVGTVVSGGVKVSEKLTLPWELVDGTLRDYVATGDTVRLIRDDGGARYYIVEIIGYVPAAKGRKLQIEPLTIGGTTISEIKIKDVVK</sequence>
<dbReference type="AlphaFoldDB" id="A0A4Z0Y6F2"/>
<proteinExistence type="predicted"/>